<dbReference type="PROSITE" id="PS51257">
    <property type="entry name" value="PROKAR_LIPOPROTEIN"/>
    <property type="match status" value="1"/>
</dbReference>
<dbReference type="Gene3D" id="1.20.1540.10">
    <property type="entry name" value="Rhomboid-like"/>
    <property type="match status" value="1"/>
</dbReference>
<dbReference type="InterPro" id="IPR035952">
    <property type="entry name" value="Rhomboid-like_sf"/>
</dbReference>
<evidence type="ECO:0000256" key="3">
    <source>
        <dbReference type="ARBA" id="ARBA00022989"/>
    </source>
</evidence>
<dbReference type="AlphaFoldDB" id="A0A3B5KFU2"/>
<comment type="subcellular location">
    <subcellularLocation>
        <location evidence="1">Membrane</location>
        <topology evidence="1">Multi-pass membrane protein</topology>
    </subcellularLocation>
</comment>
<dbReference type="STRING" id="31033.ENSTRUP00000054908"/>
<evidence type="ECO:0000256" key="4">
    <source>
        <dbReference type="ARBA" id="ARBA00023136"/>
    </source>
</evidence>
<reference evidence="7 8" key="1">
    <citation type="journal article" date="2011" name="Genome Biol. Evol.">
        <title>Integration of the genetic map and genome assembly of fugu facilitates insights into distinct features of genome evolution in teleosts and mammals.</title>
        <authorList>
            <person name="Kai W."/>
            <person name="Kikuchi K."/>
            <person name="Tohari S."/>
            <person name="Chew A.K."/>
            <person name="Tay A."/>
            <person name="Fujiwara A."/>
            <person name="Hosoya S."/>
            <person name="Suetake H."/>
            <person name="Naruse K."/>
            <person name="Brenner S."/>
            <person name="Suzuki Y."/>
            <person name="Venkatesh B."/>
        </authorList>
    </citation>
    <scope>NUCLEOTIDE SEQUENCE [LARGE SCALE GENOMIC DNA]</scope>
</reference>
<keyword evidence="4 5" id="KW-0472">Membrane</keyword>
<dbReference type="GO" id="GO:0016020">
    <property type="term" value="C:membrane"/>
    <property type="evidence" value="ECO:0007669"/>
    <property type="project" value="UniProtKB-SubCell"/>
</dbReference>
<proteinExistence type="predicted"/>
<evidence type="ECO:0000256" key="1">
    <source>
        <dbReference type="ARBA" id="ARBA00004141"/>
    </source>
</evidence>
<dbReference type="Ensembl" id="ENSTRUT00000053771.2">
    <property type="protein sequence ID" value="ENSTRUP00000054908.2"/>
    <property type="gene ID" value="ENSTRUG00000024680.2"/>
</dbReference>
<dbReference type="PANTHER" id="PTHR43066">
    <property type="entry name" value="RHOMBOID-RELATED PROTEIN"/>
    <property type="match status" value="1"/>
</dbReference>
<dbReference type="InParanoid" id="A0A3B5KFU2"/>
<evidence type="ECO:0000256" key="5">
    <source>
        <dbReference type="SAM" id="Phobius"/>
    </source>
</evidence>
<feature type="transmembrane region" description="Helical" evidence="5">
    <location>
        <begin position="92"/>
        <end position="109"/>
    </location>
</feature>
<evidence type="ECO:0000259" key="6">
    <source>
        <dbReference type="Pfam" id="PF01694"/>
    </source>
</evidence>
<dbReference type="GO" id="GO:0004252">
    <property type="term" value="F:serine-type endopeptidase activity"/>
    <property type="evidence" value="ECO:0007669"/>
    <property type="project" value="InterPro"/>
</dbReference>
<dbReference type="OMA" id="GAVIIWR"/>
<dbReference type="PANTHER" id="PTHR43066:SF12">
    <property type="entry name" value="RHOMBOID DOMAIN-CONTAINING 2"/>
    <property type="match status" value="1"/>
</dbReference>
<keyword evidence="3 5" id="KW-1133">Transmembrane helix</keyword>
<evidence type="ECO:0000313" key="8">
    <source>
        <dbReference type="Proteomes" id="UP000005226"/>
    </source>
</evidence>
<feature type="domain" description="Peptidase S54 rhomboid" evidence="6">
    <location>
        <begin position="51"/>
        <end position="186"/>
    </location>
</feature>
<name>A0A3B5KFU2_TAKRU</name>
<accession>A0A3B5KFU2</accession>
<dbReference type="Pfam" id="PF01694">
    <property type="entry name" value="Rhomboid"/>
    <property type="match status" value="1"/>
</dbReference>
<keyword evidence="8" id="KW-1185">Reference proteome</keyword>
<feature type="transmembrane region" description="Helical" evidence="5">
    <location>
        <begin position="144"/>
        <end position="167"/>
    </location>
</feature>
<evidence type="ECO:0000313" key="7">
    <source>
        <dbReference type="Ensembl" id="ENSTRUP00000054908.2"/>
    </source>
</evidence>
<reference evidence="7" key="2">
    <citation type="submission" date="2025-08" db="UniProtKB">
        <authorList>
            <consortium name="Ensembl"/>
        </authorList>
    </citation>
    <scope>IDENTIFICATION</scope>
</reference>
<dbReference type="InterPro" id="IPR022764">
    <property type="entry name" value="Peptidase_S54_rhomboid_dom"/>
</dbReference>
<reference evidence="7" key="3">
    <citation type="submission" date="2025-09" db="UniProtKB">
        <authorList>
            <consortium name="Ensembl"/>
        </authorList>
    </citation>
    <scope>IDENTIFICATION</scope>
</reference>
<dbReference type="SUPFAM" id="SSF144091">
    <property type="entry name" value="Rhomboid-like"/>
    <property type="match status" value="1"/>
</dbReference>
<protein>
    <recommendedName>
        <fullName evidence="6">Peptidase S54 rhomboid domain-containing protein</fullName>
    </recommendedName>
</protein>
<evidence type="ECO:0000256" key="2">
    <source>
        <dbReference type="ARBA" id="ARBA00022692"/>
    </source>
</evidence>
<organism evidence="7 8">
    <name type="scientific">Takifugu rubripes</name>
    <name type="common">Japanese pufferfish</name>
    <name type="synonym">Fugu rubripes</name>
    <dbReference type="NCBI Taxonomy" id="31033"/>
    <lineage>
        <taxon>Eukaryota</taxon>
        <taxon>Metazoa</taxon>
        <taxon>Chordata</taxon>
        <taxon>Craniata</taxon>
        <taxon>Vertebrata</taxon>
        <taxon>Euteleostomi</taxon>
        <taxon>Actinopterygii</taxon>
        <taxon>Neopterygii</taxon>
        <taxon>Teleostei</taxon>
        <taxon>Neoteleostei</taxon>
        <taxon>Acanthomorphata</taxon>
        <taxon>Eupercaria</taxon>
        <taxon>Tetraodontiformes</taxon>
        <taxon>Tetradontoidea</taxon>
        <taxon>Tetraodontidae</taxon>
        <taxon>Takifugu</taxon>
    </lineage>
</organism>
<keyword evidence="2 5" id="KW-0812">Transmembrane</keyword>
<sequence>MIFQLLKELAPFPSCGIVTVIILSCVLFGIHTFFNLTQAGLSVGASVFLNGHIYRLLTYSFYHQTSAQLLVNIAALLFLCSSLEKGFGTVRFLLVFPVLSTTTGLFYGLEDLLNGGDEQEADGLLPAVLACVTLTTTRTKVSKGFLCGISFPSMALPWILLILAWFAPRSRMPCNIMAILVGWMHGKGWFSLLEVSEAKAGALEKTLPFRLLRRMSGVMFVPASLKERRKTILPQINPTPGSYPVQAYAPLSSLNAADSTARFHEGWPSVPSLSAAPEPAPELHRQTS</sequence>
<feature type="transmembrane region" description="Helical" evidence="5">
    <location>
        <begin position="12"/>
        <end position="34"/>
    </location>
</feature>
<dbReference type="FunCoup" id="A0A3B5KFU2">
    <property type="interactions" value="148"/>
</dbReference>
<dbReference type="GeneTree" id="ENSGT00940000165977"/>
<dbReference type="Proteomes" id="UP000005226">
    <property type="component" value="Chromosome 17"/>
</dbReference>